<sequence>MDHDSLSKHTEIPSLSNIINSSIIIQSHTNIRPDGKIESYCGLRIREVTTNEAGTLTTPEKKRENIKQKAAVPVSNIPKKTRKRYQGSTSNYHSPTPDIISNQVKRRRPKQNHKRIALTSTAPCEAVWRLFSFDINYSYPSVMKLNYHLPNQNAITPRDSESLPALLAKEVSRPRQLWQENWEALSEDILHKKRKHFRYPTLELTEEQIQNYCLVEIEELLHKFGRSLAEFEDLPRPNPKLLTNMDNRLIREALDFDMNRSKIEHEQLHSMLNTDQLLIYQSVIDISFIKSNFK</sequence>
<keyword evidence="2" id="KW-1185">Reference proteome</keyword>
<dbReference type="OrthoDB" id="7789720at2759"/>
<dbReference type="EMBL" id="PKPP01007277">
    <property type="protein sequence ID" value="PWA53848.1"/>
    <property type="molecule type" value="Genomic_DNA"/>
</dbReference>
<accession>A0A2U1LXW8</accession>
<evidence type="ECO:0000313" key="1">
    <source>
        <dbReference type="EMBL" id="PWA53848.1"/>
    </source>
</evidence>
<proteinExistence type="predicted"/>
<dbReference type="AlphaFoldDB" id="A0A2U1LXW8"/>
<name>A0A2U1LXW8_ARTAN</name>
<gene>
    <name evidence="1" type="ORF">CTI12_AA438830</name>
</gene>
<dbReference type="Proteomes" id="UP000245207">
    <property type="component" value="Unassembled WGS sequence"/>
</dbReference>
<comment type="caution">
    <text evidence="1">The sequence shown here is derived from an EMBL/GenBank/DDBJ whole genome shotgun (WGS) entry which is preliminary data.</text>
</comment>
<reference evidence="1 2" key="1">
    <citation type="journal article" date="2018" name="Mol. Plant">
        <title>The genome of Artemisia annua provides insight into the evolution of Asteraceae family and artemisinin biosynthesis.</title>
        <authorList>
            <person name="Shen Q."/>
            <person name="Zhang L."/>
            <person name="Liao Z."/>
            <person name="Wang S."/>
            <person name="Yan T."/>
            <person name="Shi P."/>
            <person name="Liu M."/>
            <person name="Fu X."/>
            <person name="Pan Q."/>
            <person name="Wang Y."/>
            <person name="Lv Z."/>
            <person name="Lu X."/>
            <person name="Zhang F."/>
            <person name="Jiang W."/>
            <person name="Ma Y."/>
            <person name="Chen M."/>
            <person name="Hao X."/>
            <person name="Li L."/>
            <person name="Tang Y."/>
            <person name="Lv G."/>
            <person name="Zhou Y."/>
            <person name="Sun X."/>
            <person name="Brodelius P.E."/>
            <person name="Rose J.K.C."/>
            <person name="Tang K."/>
        </authorList>
    </citation>
    <scope>NUCLEOTIDE SEQUENCE [LARGE SCALE GENOMIC DNA]</scope>
    <source>
        <strain evidence="2">cv. Huhao1</strain>
        <tissue evidence="1">Leaf</tissue>
    </source>
</reference>
<evidence type="ECO:0000313" key="2">
    <source>
        <dbReference type="Proteomes" id="UP000245207"/>
    </source>
</evidence>
<organism evidence="1 2">
    <name type="scientific">Artemisia annua</name>
    <name type="common">Sweet wormwood</name>
    <dbReference type="NCBI Taxonomy" id="35608"/>
    <lineage>
        <taxon>Eukaryota</taxon>
        <taxon>Viridiplantae</taxon>
        <taxon>Streptophyta</taxon>
        <taxon>Embryophyta</taxon>
        <taxon>Tracheophyta</taxon>
        <taxon>Spermatophyta</taxon>
        <taxon>Magnoliopsida</taxon>
        <taxon>eudicotyledons</taxon>
        <taxon>Gunneridae</taxon>
        <taxon>Pentapetalae</taxon>
        <taxon>asterids</taxon>
        <taxon>campanulids</taxon>
        <taxon>Asterales</taxon>
        <taxon>Asteraceae</taxon>
        <taxon>Asteroideae</taxon>
        <taxon>Anthemideae</taxon>
        <taxon>Artemisiinae</taxon>
        <taxon>Artemisia</taxon>
    </lineage>
</organism>
<protein>
    <submittedName>
        <fullName evidence="1">Uncharacterized protein</fullName>
    </submittedName>
</protein>